<evidence type="ECO:0000256" key="2">
    <source>
        <dbReference type="ARBA" id="ARBA00005182"/>
    </source>
</evidence>
<reference evidence="9" key="2">
    <citation type="journal article" date="2023" name="Plant Pathol.">
        <title>Dismantling and reorganizing Pseudomonas marginalis sensu#lato.</title>
        <authorList>
            <person name="Sawada H."/>
            <person name="Fujikawa T."/>
            <person name="Satou M."/>
        </authorList>
    </citation>
    <scope>NUCLEOTIDE SEQUENCE</scope>
    <source>
        <strain evidence="9">MAFF 301350</strain>
    </source>
</reference>
<comment type="subcellular location">
    <subcellularLocation>
        <location evidence="1">Periplasm</location>
    </subcellularLocation>
</comment>
<dbReference type="GO" id="GO:0042121">
    <property type="term" value="P:alginic acid biosynthetic process"/>
    <property type="evidence" value="ECO:0007669"/>
    <property type="project" value="UniProtKB-KW"/>
</dbReference>
<feature type="chain" id="PRO_5040111143" description="Alginate biosynthesis protein AlgF" evidence="8">
    <location>
        <begin position="26"/>
        <end position="222"/>
    </location>
</feature>
<keyword evidence="6" id="KW-0574">Periplasm</keyword>
<organism evidence="9 10">
    <name type="scientific">Pseudomonas aegrilactucae</name>
    <dbReference type="NCBI Taxonomy" id="2854028"/>
    <lineage>
        <taxon>Bacteria</taxon>
        <taxon>Pseudomonadati</taxon>
        <taxon>Pseudomonadota</taxon>
        <taxon>Gammaproteobacteria</taxon>
        <taxon>Pseudomonadales</taxon>
        <taxon>Pseudomonadaceae</taxon>
        <taxon>Pseudomonas</taxon>
    </lineage>
</organism>
<comment type="similarity">
    <text evidence="3">Belongs to the AlgF family.</text>
</comment>
<name>A0A9Q3AG05_9PSED</name>
<evidence type="ECO:0000256" key="4">
    <source>
        <dbReference type="ARBA" id="ARBA00013964"/>
    </source>
</evidence>
<evidence type="ECO:0000256" key="8">
    <source>
        <dbReference type="SAM" id="SignalP"/>
    </source>
</evidence>
<comment type="caution">
    <text evidence="9">The sequence shown here is derived from an EMBL/GenBank/DDBJ whole genome shotgun (WGS) entry which is preliminary data.</text>
</comment>
<evidence type="ECO:0000256" key="7">
    <source>
        <dbReference type="ARBA" id="ARBA00022841"/>
    </source>
</evidence>
<dbReference type="AlphaFoldDB" id="A0A9Q3AG05"/>
<comment type="pathway">
    <text evidence="2">Glycan biosynthesis; alginate biosynthesis.</text>
</comment>
<feature type="signal peptide" evidence="8">
    <location>
        <begin position="1"/>
        <end position="25"/>
    </location>
</feature>
<evidence type="ECO:0000313" key="10">
    <source>
        <dbReference type="Proteomes" id="UP001106592"/>
    </source>
</evidence>
<evidence type="ECO:0000256" key="1">
    <source>
        <dbReference type="ARBA" id="ARBA00004418"/>
    </source>
</evidence>
<evidence type="ECO:0000256" key="3">
    <source>
        <dbReference type="ARBA" id="ARBA00010033"/>
    </source>
</evidence>
<dbReference type="InterPro" id="IPR035422">
    <property type="entry name" value="AlgF"/>
</dbReference>
<dbReference type="GO" id="GO:0042597">
    <property type="term" value="C:periplasmic space"/>
    <property type="evidence" value="ECO:0007669"/>
    <property type="project" value="UniProtKB-SubCell"/>
</dbReference>
<gene>
    <name evidence="9" type="ORF">KUO17_17970</name>
</gene>
<evidence type="ECO:0000256" key="6">
    <source>
        <dbReference type="ARBA" id="ARBA00022764"/>
    </source>
</evidence>
<dbReference type="Pfam" id="PF11182">
    <property type="entry name" value="AlgF"/>
    <property type="match status" value="1"/>
</dbReference>
<dbReference type="Proteomes" id="UP001106592">
    <property type="component" value="Unassembled WGS sequence"/>
</dbReference>
<proteinExistence type="inferred from homology"/>
<evidence type="ECO:0000313" key="9">
    <source>
        <dbReference type="EMBL" id="MBV6288890.1"/>
    </source>
</evidence>
<dbReference type="RefSeq" id="WP_217976876.1">
    <property type="nucleotide sequence ID" value="NZ_JAHTBI010000065.1"/>
</dbReference>
<accession>A0A9Q3AG05</accession>
<evidence type="ECO:0000256" key="5">
    <source>
        <dbReference type="ARBA" id="ARBA00022729"/>
    </source>
</evidence>
<keyword evidence="10" id="KW-1185">Reference proteome</keyword>
<protein>
    <recommendedName>
        <fullName evidence="4">Alginate biosynthesis protein AlgF</fullName>
    </recommendedName>
</protein>
<keyword evidence="7" id="KW-0016">Alginate biosynthesis</keyword>
<reference evidence="9" key="1">
    <citation type="journal article" date="2022" name="Int. J. Syst. Evol. Microbiol.">
        <title>Pseudomonas aegrilactucae sp. nov. and Pseudomonas morbosilactucae sp. nov., pathogens causing bacterial rot of lettuce in Japan.</title>
        <authorList>
            <person name="Sawada H."/>
            <person name="Fujikawa T."/>
            <person name="Satou M."/>
        </authorList>
    </citation>
    <scope>NUCLEOTIDE SEQUENCE</scope>
    <source>
        <strain evidence="9">MAFF 301350</strain>
    </source>
</reference>
<sequence>MANLHKQMNSLALCAALLLPAVAQAEGVFAQLYAPRPPAGLAFVRLLNPSAHTLSVQIDKSTRQSIGAGNVASTYAIVTGDKPFGVSIDGKPAGEWQVAPGSFNTLVPQGASYSVQADLTGSENALKAELRFYNLASDCTQGRLVVAGNGPTLFADVPGQSNVARAINPVSATLSAGCGAVLTEALALPPLKAGDHYSLFLTGTAAQPVLRGELSKTDVYTQ</sequence>
<dbReference type="EMBL" id="JAHTBI010000065">
    <property type="protein sequence ID" value="MBV6288890.1"/>
    <property type="molecule type" value="Genomic_DNA"/>
</dbReference>
<keyword evidence="5 8" id="KW-0732">Signal</keyword>